<proteinExistence type="inferred from homology"/>
<comment type="caution">
    <text evidence="6">The sequence shown here is derived from an EMBL/GenBank/DDBJ whole genome shotgun (WGS) entry which is preliminary data.</text>
</comment>
<dbReference type="Gene3D" id="1.10.10.10">
    <property type="entry name" value="Winged helix-like DNA-binding domain superfamily/Winged helix DNA-binding domain"/>
    <property type="match status" value="1"/>
</dbReference>
<dbReference type="SUPFAM" id="SSF46785">
    <property type="entry name" value="Winged helix' DNA-binding domain"/>
    <property type="match status" value="1"/>
</dbReference>
<accession>A0ABV9YXR1</accession>
<dbReference type="Pfam" id="PF00126">
    <property type="entry name" value="HTH_1"/>
    <property type="match status" value="1"/>
</dbReference>
<dbReference type="SUPFAM" id="SSF53850">
    <property type="entry name" value="Periplasmic binding protein-like II"/>
    <property type="match status" value="1"/>
</dbReference>
<feature type="domain" description="HTH lysR-type" evidence="5">
    <location>
        <begin position="1"/>
        <end position="58"/>
    </location>
</feature>
<dbReference type="Pfam" id="PF03466">
    <property type="entry name" value="LysR_substrate"/>
    <property type="match status" value="1"/>
</dbReference>
<sequence>MDTRRLPYLVELARLGSMRAVAESLGTSTSVVSQQVAALGREVRATLVEPDGRRVRLTPAGHRLAEHGAGILAAVDAARHDLDPHGEPAGTVRVAGFATAIRRSLMPIVAGFARTRPRVRLTFREHEPTEALALLEADAVDLALVYDYDLAPSAVALPPSVVAGAQLWEARWGLGVPESVPDGPPGPPGPPGRTSAEVLAAYRDADWIGNSRNAADEEVLRLLAAGAGFEPRMTHEADSLDLVDDLVVAGLGVGLLPVDRPVAPGVRVLELPDPPVHLRCRPVTRRGRESWPPLAAVLDALPGRAPATPPGS</sequence>
<dbReference type="InterPro" id="IPR036388">
    <property type="entry name" value="WH-like_DNA-bd_sf"/>
</dbReference>
<evidence type="ECO:0000313" key="7">
    <source>
        <dbReference type="Proteomes" id="UP001595947"/>
    </source>
</evidence>
<dbReference type="InterPro" id="IPR036390">
    <property type="entry name" value="WH_DNA-bd_sf"/>
</dbReference>
<dbReference type="InterPro" id="IPR000847">
    <property type="entry name" value="LysR_HTH_N"/>
</dbReference>
<keyword evidence="7" id="KW-1185">Reference proteome</keyword>
<keyword evidence="3" id="KW-0238">DNA-binding</keyword>
<evidence type="ECO:0000259" key="5">
    <source>
        <dbReference type="PROSITE" id="PS50931"/>
    </source>
</evidence>
<dbReference type="PANTHER" id="PTHR30346:SF29">
    <property type="entry name" value="LYSR SUBSTRATE-BINDING"/>
    <property type="match status" value="1"/>
</dbReference>
<dbReference type="Gene3D" id="3.40.190.10">
    <property type="entry name" value="Periplasmic binding protein-like II"/>
    <property type="match status" value="2"/>
</dbReference>
<dbReference type="InterPro" id="IPR005119">
    <property type="entry name" value="LysR_subst-bd"/>
</dbReference>
<gene>
    <name evidence="6" type="ORF">ACFPBZ_28405</name>
</gene>
<evidence type="ECO:0000256" key="1">
    <source>
        <dbReference type="ARBA" id="ARBA00009437"/>
    </source>
</evidence>
<reference evidence="7" key="1">
    <citation type="journal article" date="2019" name="Int. J. Syst. Evol. Microbiol.">
        <title>The Global Catalogue of Microorganisms (GCM) 10K type strain sequencing project: providing services to taxonomists for standard genome sequencing and annotation.</title>
        <authorList>
            <consortium name="The Broad Institute Genomics Platform"/>
            <consortium name="The Broad Institute Genome Sequencing Center for Infectious Disease"/>
            <person name="Wu L."/>
            <person name="Ma J."/>
        </authorList>
    </citation>
    <scope>NUCLEOTIDE SEQUENCE [LARGE SCALE GENOMIC DNA]</scope>
    <source>
        <strain evidence="7">CGMCC 4.7093</strain>
    </source>
</reference>
<dbReference type="RefSeq" id="WP_378039475.1">
    <property type="nucleotide sequence ID" value="NZ_JBHSIV010000060.1"/>
</dbReference>
<dbReference type="Proteomes" id="UP001595947">
    <property type="component" value="Unassembled WGS sequence"/>
</dbReference>
<evidence type="ECO:0000256" key="2">
    <source>
        <dbReference type="ARBA" id="ARBA00023015"/>
    </source>
</evidence>
<dbReference type="EMBL" id="JBHSIV010000060">
    <property type="protein sequence ID" value="MFC5066160.1"/>
    <property type="molecule type" value="Genomic_DNA"/>
</dbReference>
<organism evidence="6 7">
    <name type="scientific">Actinomycetospora atypica</name>
    <dbReference type="NCBI Taxonomy" id="1290095"/>
    <lineage>
        <taxon>Bacteria</taxon>
        <taxon>Bacillati</taxon>
        <taxon>Actinomycetota</taxon>
        <taxon>Actinomycetes</taxon>
        <taxon>Pseudonocardiales</taxon>
        <taxon>Pseudonocardiaceae</taxon>
        <taxon>Actinomycetospora</taxon>
    </lineage>
</organism>
<protein>
    <submittedName>
        <fullName evidence="6">LysR family transcriptional regulator</fullName>
    </submittedName>
</protein>
<dbReference type="PROSITE" id="PS50931">
    <property type="entry name" value="HTH_LYSR"/>
    <property type="match status" value="1"/>
</dbReference>
<keyword evidence="2" id="KW-0805">Transcription regulation</keyword>
<keyword evidence="4" id="KW-0804">Transcription</keyword>
<evidence type="ECO:0000313" key="6">
    <source>
        <dbReference type="EMBL" id="MFC5066160.1"/>
    </source>
</evidence>
<comment type="similarity">
    <text evidence="1">Belongs to the LysR transcriptional regulatory family.</text>
</comment>
<evidence type="ECO:0000256" key="3">
    <source>
        <dbReference type="ARBA" id="ARBA00023125"/>
    </source>
</evidence>
<evidence type="ECO:0000256" key="4">
    <source>
        <dbReference type="ARBA" id="ARBA00023163"/>
    </source>
</evidence>
<name>A0ABV9YXR1_9PSEU</name>
<dbReference type="PANTHER" id="PTHR30346">
    <property type="entry name" value="TRANSCRIPTIONAL DUAL REGULATOR HCAR-RELATED"/>
    <property type="match status" value="1"/>
</dbReference>